<dbReference type="AlphaFoldDB" id="A0A165RI30"/>
<evidence type="ECO:0000313" key="2">
    <source>
        <dbReference type="EMBL" id="KZT23841.1"/>
    </source>
</evidence>
<feature type="compositionally biased region" description="Low complexity" evidence="1">
    <location>
        <begin position="89"/>
        <end position="102"/>
    </location>
</feature>
<sequence length="327" mass="36353">MLDSFESVAVEQYSTGRPASIMPCDDQILRDWLASEAVAASLRGNTRSTLFDDSDAISVDDLNDIDDLMLSPRCILTPPTPESHERNASDFSEMSSSSDIDMLESSVDESSFRYATYPSIRYERSQLSPHDEKEEDEERSFWSSVIKPVWSKGSREPKNVALFGNTHRVQLPSRRRRSSSTSSTSTAYTKASIGPKSILTRTPSNATSTLTSSPKRRSPPSIKSIKSVKFADEPTVLPERICRPYPMSPPPSPSESPGMVKRLRRSLSKTQMPPPGRPMISGPFPLWEAPLLAERASCRSSSRSSIRSTTSSSRLRTLWDRVTAVVR</sequence>
<evidence type="ECO:0000313" key="3">
    <source>
        <dbReference type="Proteomes" id="UP000076761"/>
    </source>
</evidence>
<protein>
    <submittedName>
        <fullName evidence="2">Uncharacterized protein</fullName>
    </submittedName>
</protein>
<feature type="region of interest" description="Disordered" evidence="1">
    <location>
        <begin position="165"/>
        <end position="226"/>
    </location>
</feature>
<dbReference type="OrthoDB" id="2752724at2759"/>
<organism evidence="2 3">
    <name type="scientific">Neolentinus lepideus HHB14362 ss-1</name>
    <dbReference type="NCBI Taxonomy" id="1314782"/>
    <lineage>
        <taxon>Eukaryota</taxon>
        <taxon>Fungi</taxon>
        <taxon>Dikarya</taxon>
        <taxon>Basidiomycota</taxon>
        <taxon>Agaricomycotina</taxon>
        <taxon>Agaricomycetes</taxon>
        <taxon>Gloeophyllales</taxon>
        <taxon>Gloeophyllaceae</taxon>
        <taxon>Neolentinus</taxon>
    </lineage>
</organism>
<keyword evidence="3" id="KW-1185">Reference proteome</keyword>
<dbReference type="EMBL" id="KV425582">
    <property type="protein sequence ID" value="KZT23841.1"/>
    <property type="molecule type" value="Genomic_DNA"/>
</dbReference>
<feature type="compositionally biased region" description="Polar residues" evidence="1">
    <location>
        <begin position="199"/>
        <end position="211"/>
    </location>
</feature>
<dbReference type="Proteomes" id="UP000076761">
    <property type="component" value="Unassembled WGS sequence"/>
</dbReference>
<reference evidence="2 3" key="1">
    <citation type="journal article" date="2016" name="Mol. Biol. Evol.">
        <title>Comparative Genomics of Early-Diverging Mushroom-Forming Fungi Provides Insights into the Origins of Lignocellulose Decay Capabilities.</title>
        <authorList>
            <person name="Nagy L.G."/>
            <person name="Riley R."/>
            <person name="Tritt A."/>
            <person name="Adam C."/>
            <person name="Daum C."/>
            <person name="Floudas D."/>
            <person name="Sun H."/>
            <person name="Yadav J.S."/>
            <person name="Pangilinan J."/>
            <person name="Larsson K.H."/>
            <person name="Matsuura K."/>
            <person name="Barry K."/>
            <person name="Labutti K."/>
            <person name="Kuo R."/>
            <person name="Ohm R.A."/>
            <person name="Bhattacharya S.S."/>
            <person name="Shirouzu T."/>
            <person name="Yoshinaga Y."/>
            <person name="Martin F.M."/>
            <person name="Grigoriev I.V."/>
            <person name="Hibbett D.S."/>
        </authorList>
    </citation>
    <scope>NUCLEOTIDE SEQUENCE [LARGE SCALE GENOMIC DNA]</scope>
    <source>
        <strain evidence="2 3">HHB14362 ss-1</strain>
    </source>
</reference>
<evidence type="ECO:0000256" key="1">
    <source>
        <dbReference type="SAM" id="MobiDB-lite"/>
    </source>
</evidence>
<dbReference type="InParanoid" id="A0A165RI30"/>
<feature type="region of interest" description="Disordered" evidence="1">
    <location>
        <begin position="240"/>
        <end position="259"/>
    </location>
</feature>
<name>A0A165RI30_9AGAM</name>
<accession>A0A165RI30</accession>
<gene>
    <name evidence="2" type="ORF">NEOLEDRAFT_1136016</name>
</gene>
<feature type="region of interest" description="Disordered" evidence="1">
    <location>
        <begin position="75"/>
        <end position="102"/>
    </location>
</feature>
<proteinExistence type="predicted"/>